<comment type="caution">
    <text evidence="3">The sequence shown here is derived from an EMBL/GenBank/DDBJ whole genome shotgun (WGS) entry which is preliminary data.</text>
</comment>
<dbReference type="OrthoDB" id="342190at2759"/>
<dbReference type="InterPro" id="IPR004146">
    <property type="entry name" value="DC1"/>
</dbReference>
<organism evidence="3 4">
    <name type="scientific">Actinidia rufa</name>
    <dbReference type="NCBI Taxonomy" id="165716"/>
    <lineage>
        <taxon>Eukaryota</taxon>
        <taxon>Viridiplantae</taxon>
        <taxon>Streptophyta</taxon>
        <taxon>Embryophyta</taxon>
        <taxon>Tracheophyta</taxon>
        <taxon>Spermatophyta</taxon>
        <taxon>Magnoliopsida</taxon>
        <taxon>eudicotyledons</taxon>
        <taxon>Gunneridae</taxon>
        <taxon>Pentapetalae</taxon>
        <taxon>asterids</taxon>
        <taxon>Ericales</taxon>
        <taxon>Actinidiaceae</taxon>
        <taxon>Actinidia</taxon>
    </lineage>
</organism>
<keyword evidence="4" id="KW-1185">Reference proteome</keyword>
<protein>
    <recommendedName>
        <fullName evidence="2">DC1 domain-containing protein</fullName>
    </recommendedName>
</protein>
<evidence type="ECO:0000313" key="3">
    <source>
        <dbReference type="EMBL" id="GFZ20615.1"/>
    </source>
</evidence>
<evidence type="ECO:0000259" key="2">
    <source>
        <dbReference type="Pfam" id="PF03107"/>
    </source>
</evidence>
<name>A0A7J0HCB8_9ERIC</name>
<proteinExistence type="predicted"/>
<evidence type="ECO:0000256" key="1">
    <source>
        <dbReference type="ARBA" id="ARBA00022737"/>
    </source>
</evidence>
<dbReference type="AlphaFoldDB" id="A0A7J0HCB8"/>
<evidence type="ECO:0000313" key="4">
    <source>
        <dbReference type="Proteomes" id="UP000585474"/>
    </source>
</evidence>
<reference evidence="3 4" key="1">
    <citation type="submission" date="2019-07" db="EMBL/GenBank/DDBJ databases">
        <title>De Novo Assembly of kiwifruit Actinidia rufa.</title>
        <authorList>
            <person name="Sugita-Konishi S."/>
            <person name="Sato K."/>
            <person name="Mori E."/>
            <person name="Abe Y."/>
            <person name="Kisaki G."/>
            <person name="Hamano K."/>
            <person name="Suezawa K."/>
            <person name="Otani M."/>
            <person name="Fukuda T."/>
            <person name="Manabe T."/>
            <person name="Gomi K."/>
            <person name="Tabuchi M."/>
            <person name="Akimitsu K."/>
            <person name="Kataoka I."/>
        </authorList>
    </citation>
    <scope>NUCLEOTIDE SEQUENCE [LARGE SCALE GENOMIC DNA]</scope>
    <source>
        <strain evidence="4">cv. Fuchu</strain>
    </source>
</reference>
<dbReference type="Pfam" id="PF03107">
    <property type="entry name" value="C1_2"/>
    <property type="match status" value="1"/>
</dbReference>
<dbReference type="Gene3D" id="3.40.50.300">
    <property type="entry name" value="P-loop containing nucleotide triphosphate hydrolases"/>
    <property type="match status" value="1"/>
</dbReference>
<gene>
    <name evidence="3" type="ORF">Acr_28g0013200</name>
</gene>
<sequence>MEEAKVKGPMIMAMKGHPCTGKSTLGWAIAKVLKCPILNIDAIRDGMPTAQESPLAAAAKTFEDLCYDSLCTIALAQLLLELTIIIDSPLSRRGHLDRLQQLAVSTGAPLLIIECKPQDVYEWQIWLDQHSSRSWDVDLCHAIDYLAAQQPYLPSVNFADWTGDGFGTIFEADPNRTNDEQDTQRRVHIHDLVVSHSEEGEEKLYNDEVRPVVISATTLYTIVLPANSNVTSIVLLLPHGSKQLHHRHTLDISPPPTQDNDSSFEVCDACEEDRNPKHWSYSCQESHDCNGFVCHLTCMTFQG</sequence>
<dbReference type="InterPro" id="IPR027417">
    <property type="entry name" value="P-loop_NTPase"/>
</dbReference>
<feature type="domain" description="DC1" evidence="2">
    <location>
        <begin position="244"/>
        <end position="299"/>
    </location>
</feature>
<dbReference type="PANTHER" id="PTHR37807">
    <property type="entry name" value="OS07G0160300 PROTEIN"/>
    <property type="match status" value="1"/>
</dbReference>
<dbReference type="Proteomes" id="UP000585474">
    <property type="component" value="Unassembled WGS sequence"/>
</dbReference>
<dbReference type="SUPFAM" id="SSF57889">
    <property type="entry name" value="Cysteine-rich domain"/>
    <property type="match status" value="1"/>
</dbReference>
<dbReference type="PANTHER" id="PTHR37807:SF3">
    <property type="entry name" value="OS07G0160300 PROTEIN"/>
    <property type="match status" value="1"/>
</dbReference>
<dbReference type="EMBL" id="BJWL01000028">
    <property type="protein sequence ID" value="GFZ20615.1"/>
    <property type="molecule type" value="Genomic_DNA"/>
</dbReference>
<dbReference type="SUPFAM" id="SSF52540">
    <property type="entry name" value="P-loop containing nucleoside triphosphate hydrolases"/>
    <property type="match status" value="1"/>
</dbReference>
<dbReference type="Pfam" id="PF13671">
    <property type="entry name" value="AAA_33"/>
    <property type="match status" value="1"/>
</dbReference>
<dbReference type="InterPro" id="IPR046349">
    <property type="entry name" value="C1-like_sf"/>
</dbReference>
<accession>A0A7J0HCB8</accession>
<keyword evidence="1" id="KW-0677">Repeat</keyword>